<evidence type="ECO:0000313" key="13">
    <source>
        <dbReference type="Proteomes" id="UP000285624"/>
    </source>
</evidence>
<feature type="coiled-coil region" evidence="5">
    <location>
        <begin position="181"/>
        <end position="208"/>
    </location>
</feature>
<dbReference type="Pfam" id="PF08620">
    <property type="entry name" value="RPAP1_C"/>
    <property type="match status" value="1"/>
</dbReference>
<dbReference type="InterPro" id="IPR013930">
    <property type="entry name" value="RPAP1_N"/>
</dbReference>
<dbReference type="Pfam" id="PF25766">
    <property type="entry name" value="TPR_RPAP1"/>
    <property type="match status" value="1"/>
</dbReference>
<feature type="domain" description="RPAP1/MINIYO-like TPR repeats" evidence="9">
    <location>
        <begin position="1092"/>
        <end position="1205"/>
    </location>
</feature>
<dbReference type="Proteomes" id="UP000785171">
    <property type="component" value="Unassembled WGS sequence"/>
</dbReference>
<dbReference type="GO" id="GO:0006366">
    <property type="term" value="P:transcription by RNA polymerase II"/>
    <property type="evidence" value="ECO:0007669"/>
    <property type="project" value="InterPro"/>
</dbReference>
<comment type="subcellular location">
    <subcellularLocation>
        <location evidence="1">Nucleus</location>
    </subcellularLocation>
</comment>
<sequence length="1286" mass="141806">MSDKQEGVDVDAELALLLREQEQFLQQKKKPAAKVSRLGGAPGVSSSQNAETASEPDNAPQVLGQVVERTVAPQGQKSFVIAPERLKDHMKYLEPVNMENRDIDASNKARLQEMSPQEILEAQQELLKSLDPQLIEKLKNRRKSPGKPIVKKSEKREVPSKEKIVKSSGGEQGNVVVAGEAVVAQEEREEQQRLKEEEIRNLSAIKTEEELRAHAQQLPPEERAKLDWTQSTQEKKDGKSAAATSKKIKRPAVEEATLERFDLDGQVLQATDTGVPLHSGLFHHGDDPDSAGYTLPELLHLARSSVASQRAMALSVVAKILHKRQIQQNASLPVAPRVLPRDLAITLRIVLDDQNYTALGSGVSAMHAFIVPVAAVSSPEKAYLPELGHGAVVLPRKVHLHRNGVAAQAQTKEHLSENDEVVYIDTSEADDGSSISDEDLAALDPVQALLNMDLGTRLRYIMETVQLPDQYATEKMLEILIAVARHSPRAAHEVNSNTRLMKLLQQQYIENEQVLTFQADNVRSLQLTLKALELVRVLCQGQRSVASALITNGLIQSTKGFLALKEIPTDSDNKEASALFTRIQVESLRIWRILLGYGLDFHCFAYLFPVLSGFVQTAPASSDGSAARTAALFAALETFCSLGALHEAQHYFNQMGFFMNVAKDEAVRSIHELSSSADTIDVEAAVLLATVLRFLAGASALAIKYNLEITGLQEVFKLVQSLEVRQALISRLGDSVSKRDLLLAIVGFHQQVISAGLVPDDMDDEEVAQTFAREVKAPLLVAVTSAVASSSCAFSPTMIQACELTILLGELIAAAQGDIASYNTEFVQDVYHQALILVEKLGGGGEYWIARLFASVLFHHSVLRLLGVFSDEADATRMSRVLVPIYQALVNGTREQETHSAQIFTRTSVVDKFSWHLRLPQEEQSYVPGNLPLPSFWMLSPLSRIEYSNGADNSPPTDSSPTRAQSEEMKLIISATCRFVFEFEHLAPQLASIPSIAELRPEDKLFHLMHVFFAGSDVLFDDHVDTALCQLLPKLVEPILCSPEDSRLFYEGILRNLKRFEGLETGVEPTPAPSSSSPSFSSDEQQVLTFVEKLIAEYTASSYGNTHFAQCVALLLTRDFPLMVRKFVWKELQDCRQLHTLTLFEVSSTQHFKRCTQGGTAPATDPQYLELMQQAVCKQIVSPSRGPLAYTLAIHHLVVYLFTVDCTLSFARQQFAQALASTASPAVWGHLLSYDVTKNSSLLSEGHDLLIPERLEILRTQAVFSSDQLLAFETSASLLESSKATE</sequence>
<keyword evidence="4" id="KW-0539">Nucleus</keyword>
<keyword evidence="5" id="KW-0175">Coiled coil</keyword>
<evidence type="ECO:0000313" key="14">
    <source>
        <dbReference type="Proteomes" id="UP000285883"/>
    </source>
</evidence>
<evidence type="ECO:0000259" key="8">
    <source>
        <dbReference type="Pfam" id="PF08621"/>
    </source>
</evidence>
<evidence type="ECO:0000313" key="10">
    <source>
        <dbReference type="EMBL" id="KAG2514115.1"/>
    </source>
</evidence>
<feature type="domain" description="RPAP1 N-terminal" evidence="8">
    <location>
        <begin position="102"/>
        <end position="143"/>
    </location>
</feature>
<comment type="similarity">
    <text evidence="2">Belongs to the RPAP1 family.</text>
</comment>
<dbReference type="Proteomes" id="UP000285883">
    <property type="component" value="Unassembled WGS sequence"/>
</dbReference>
<dbReference type="EMBL" id="MAYM02001697">
    <property type="protein sequence ID" value="RLN13896.1"/>
    <property type="molecule type" value="Genomic_DNA"/>
</dbReference>
<dbReference type="InterPro" id="IPR057989">
    <property type="entry name" value="TPR_RPAP1/MINIYO-like"/>
</dbReference>
<evidence type="ECO:0000256" key="3">
    <source>
        <dbReference type="ARBA" id="ARBA00023163"/>
    </source>
</evidence>
<evidence type="ECO:0000256" key="6">
    <source>
        <dbReference type="SAM" id="MobiDB-lite"/>
    </source>
</evidence>
<reference evidence="10" key="1">
    <citation type="journal article" date="2015" name="Genom Data">
        <title>Genome sequences of six Phytophthora species associated with forests in New Zealand.</title>
        <authorList>
            <person name="Studholme D.J."/>
            <person name="McDougal R.L."/>
            <person name="Sambles C."/>
            <person name="Hansen E."/>
            <person name="Hardy G."/>
            <person name="Grant M."/>
            <person name="Ganley R.J."/>
            <person name="Williams N.M."/>
        </authorList>
    </citation>
    <scope>NUCLEOTIDE SEQUENCE</scope>
    <source>
        <strain evidence="10">NZFS 2646</strain>
    </source>
</reference>
<name>A0A421F041_9STRA</name>
<evidence type="ECO:0008006" key="15">
    <source>
        <dbReference type="Google" id="ProtNLM"/>
    </source>
</evidence>
<feature type="region of interest" description="Disordered" evidence="6">
    <location>
        <begin position="138"/>
        <end position="170"/>
    </location>
</feature>
<feature type="domain" description="RPAP1 C-terminal" evidence="7">
    <location>
        <begin position="260"/>
        <end position="323"/>
    </location>
</feature>
<keyword evidence="3" id="KW-0804">Transcription</keyword>
<evidence type="ECO:0000259" key="7">
    <source>
        <dbReference type="Pfam" id="PF08620"/>
    </source>
</evidence>
<organism evidence="11 14">
    <name type="scientific">Phytophthora kernoviae</name>
    <dbReference type="NCBI Taxonomy" id="325452"/>
    <lineage>
        <taxon>Eukaryota</taxon>
        <taxon>Sar</taxon>
        <taxon>Stramenopiles</taxon>
        <taxon>Oomycota</taxon>
        <taxon>Peronosporomycetes</taxon>
        <taxon>Peronosporales</taxon>
        <taxon>Peronosporaceae</taxon>
        <taxon>Phytophthora</taxon>
    </lineage>
</organism>
<feature type="compositionally biased region" description="Basic and acidic residues" evidence="6">
    <location>
        <begin position="151"/>
        <end position="165"/>
    </location>
</feature>
<keyword evidence="13" id="KW-1185">Reference proteome</keyword>
<dbReference type="EMBL" id="MBDN02000398">
    <property type="protein sequence ID" value="RLN75630.1"/>
    <property type="molecule type" value="Genomic_DNA"/>
</dbReference>
<dbReference type="Proteomes" id="UP000285624">
    <property type="component" value="Unassembled WGS sequence"/>
</dbReference>
<evidence type="ECO:0000256" key="5">
    <source>
        <dbReference type="SAM" id="Coils"/>
    </source>
</evidence>
<feature type="region of interest" description="Disordered" evidence="6">
    <location>
        <begin position="27"/>
        <end position="62"/>
    </location>
</feature>
<evidence type="ECO:0000313" key="12">
    <source>
        <dbReference type="EMBL" id="RLN75630.1"/>
    </source>
</evidence>
<evidence type="ECO:0000256" key="1">
    <source>
        <dbReference type="ARBA" id="ARBA00004123"/>
    </source>
</evidence>
<gene>
    <name evidence="11" type="ORF">BBI17_008126</name>
    <name evidence="12" type="ORF">BBO99_00008196</name>
    <name evidence="10" type="ORF">JM16_007768</name>
</gene>
<dbReference type="InterPro" id="IPR013929">
    <property type="entry name" value="RPAP1_C"/>
</dbReference>
<reference evidence="10" key="3">
    <citation type="submission" date="2020-06" db="EMBL/GenBank/DDBJ databases">
        <authorList>
            <person name="Studholme D.J."/>
        </authorList>
    </citation>
    <scope>NUCLEOTIDE SEQUENCE</scope>
    <source>
        <strain evidence="10">NZFS 2646</strain>
    </source>
</reference>
<evidence type="ECO:0000256" key="2">
    <source>
        <dbReference type="ARBA" id="ARBA00009953"/>
    </source>
</evidence>
<proteinExistence type="inferred from homology"/>
<dbReference type="InterPro" id="IPR039913">
    <property type="entry name" value="RPAP1/Rba50"/>
</dbReference>
<feature type="region of interest" description="Disordered" evidence="6">
    <location>
        <begin position="212"/>
        <end position="251"/>
    </location>
</feature>
<dbReference type="PANTHER" id="PTHR21483:SF18">
    <property type="entry name" value="RNA POLYMERASE II-ASSOCIATED PROTEIN 1"/>
    <property type="match status" value="1"/>
</dbReference>
<protein>
    <recommendedName>
        <fullName evidence="15">RNA polymerase II-associated protein 1 N-terminal domain-containing protein</fullName>
    </recommendedName>
</protein>
<dbReference type="PANTHER" id="PTHR21483">
    <property type="entry name" value="RNA POLYMERASE II-ASSOCIATED PROTEIN 1"/>
    <property type="match status" value="1"/>
</dbReference>
<comment type="caution">
    <text evidence="11">The sequence shown here is derived from an EMBL/GenBank/DDBJ whole genome shotgun (WGS) entry which is preliminary data.</text>
</comment>
<dbReference type="EMBL" id="JPWV03000377">
    <property type="protein sequence ID" value="KAG2514115.1"/>
    <property type="molecule type" value="Genomic_DNA"/>
</dbReference>
<accession>A0A421F041</accession>
<evidence type="ECO:0000259" key="9">
    <source>
        <dbReference type="Pfam" id="PF25766"/>
    </source>
</evidence>
<reference evidence="13 14" key="2">
    <citation type="submission" date="2018-07" db="EMBL/GenBank/DDBJ databases">
        <title>Genome sequencing of oomycete isolates from Chile give support for New Zealand origin for Phytophthora kernoviae and make available the first Nothophytophthora sp. genome.</title>
        <authorList>
            <person name="Studholme D.J."/>
            <person name="Sanfuentes E."/>
            <person name="Panda P."/>
            <person name="Hill R."/>
            <person name="Sambles C."/>
            <person name="Grant M."/>
            <person name="Williams N.M."/>
            <person name="Mcdougal R.L."/>
        </authorList>
    </citation>
    <scope>NUCLEOTIDE SEQUENCE [LARGE SCALE GENOMIC DNA]</scope>
    <source>
        <strain evidence="11">Chile2</strain>
        <strain evidence="12">Chile4</strain>
    </source>
</reference>
<evidence type="ECO:0000256" key="4">
    <source>
        <dbReference type="ARBA" id="ARBA00023242"/>
    </source>
</evidence>
<evidence type="ECO:0000313" key="11">
    <source>
        <dbReference type="EMBL" id="RLN13896.1"/>
    </source>
</evidence>
<dbReference type="STRING" id="325452.A0A421F041"/>
<dbReference type="Pfam" id="PF08621">
    <property type="entry name" value="RPAP1_N"/>
    <property type="match status" value="1"/>
</dbReference>